<comment type="subcellular location">
    <subcellularLocation>
        <location evidence="1">Membrane</location>
        <topology evidence="1">Lipid-anchor</topology>
    </subcellularLocation>
</comment>
<evidence type="ECO:0000256" key="4">
    <source>
        <dbReference type="ARBA" id="ARBA00023139"/>
    </source>
</evidence>
<evidence type="ECO:0000313" key="9">
    <source>
        <dbReference type="EMBL" id="SFB32328.1"/>
    </source>
</evidence>
<proteinExistence type="inferred from homology"/>
<dbReference type="STRING" id="84698.SAMN04488528_102924"/>
<sequence>MKKFFALLLTSIVTLSLVACGTSSSSNNSEDKKVIKVGATPVPHKEILECIKDDLSEKGYELQIIEFSDYKVLNSALADKEINANFFQHIPFLDEEVKNRGYDLDYTVKVHLEPLGLYSATLKDFKDLKDGAKIAVPNDPTNEARALRLLEENGLIKLNSGDLITVRDITENPKNLSISEIDAAQLPRTIQDVDAAVINTNFAIQANFNPSKDALLLESKDSPYANILAVRKSDKDSPAIKTLSESLNSDKVTKFLEDKYNGSILPAF</sequence>
<evidence type="ECO:0000256" key="5">
    <source>
        <dbReference type="ARBA" id="ARBA00023288"/>
    </source>
</evidence>
<keyword evidence="2 8" id="KW-0732">Signal</keyword>
<dbReference type="AlphaFoldDB" id="A0A1I1A6Y4"/>
<evidence type="ECO:0000256" key="7">
    <source>
        <dbReference type="PIRSR" id="PIRSR002854-1"/>
    </source>
</evidence>
<dbReference type="EMBL" id="FOKI01000029">
    <property type="protein sequence ID" value="SFB32328.1"/>
    <property type="molecule type" value="Genomic_DNA"/>
</dbReference>
<dbReference type="GO" id="GO:0016020">
    <property type="term" value="C:membrane"/>
    <property type="evidence" value="ECO:0007669"/>
    <property type="project" value="UniProtKB-SubCell"/>
</dbReference>
<gene>
    <name evidence="9" type="ORF">SAMN04488528_102924</name>
</gene>
<protein>
    <recommendedName>
        <fullName evidence="6">Lipoprotein</fullName>
    </recommendedName>
</protein>
<keyword evidence="10" id="KW-1185">Reference proteome</keyword>
<keyword evidence="3" id="KW-0472">Membrane</keyword>
<evidence type="ECO:0000256" key="1">
    <source>
        <dbReference type="ARBA" id="ARBA00004635"/>
    </source>
</evidence>
<dbReference type="PANTHER" id="PTHR30429:SF0">
    <property type="entry name" value="METHIONINE-BINDING LIPOPROTEIN METQ"/>
    <property type="match status" value="1"/>
</dbReference>
<feature type="signal peptide" evidence="8">
    <location>
        <begin position="1"/>
        <end position="19"/>
    </location>
</feature>
<dbReference type="PANTHER" id="PTHR30429">
    <property type="entry name" value="D-METHIONINE-BINDING LIPOPROTEIN METQ"/>
    <property type="match status" value="1"/>
</dbReference>
<accession>A0A1I1A6Y4</accession>
<dbReference type="Pfam" id="PF03180">
    <property type="entry name" value="Lipoprotein_9"/>
    <property type="match status" value="1"/>
</dbReference>
<feature type="chain" id="PRO_5039486981" description="Lipoprotein" evidence="8">
    <location>
        <begin position="20"/>
        <end position="268"/>
    </location>
</feature>
<name>A0A1I1A6Y4_9CLOT</name>
<dbReference type="InterPro" id="IPR004872">
    <property type="entry name" value="Lipoprotein_NlpA"/>
</dbReference>
<reference evidence="9 10" key="1">
    <citation type="submission" date="2016-10" db="EMBL/GenBank/DDBJ databases">
        <authorList>
            <person name="de Groot N.N."/>
        </authorList>
    </citation>
    <scope>NUCLEOTIDE SEQUENCE [LARGE SCALE GENOMIC DNA]</scope>
    <source>
        <strain evidence="9 10">DSM 12271</strain>
    </source>
</reference>
<comment type="similarity">
    <text evidence="6">Belongs to the nlpA lipoprotein family.</text>
</comment>
<dbReference type="CDD" id="cd13597">
    <property type="entry name" value="PBP2_lipoprotein_Tp32"/>
    <property type="match status" value="1"/>
</dbReference>
<dbReference type="Gene3D" id="3.40.190.10">
    <property type="entry name" value="Periplasmic binding protein-like II"/>
    <property type="match status" value="2"/>
</dbReference>
<evidence type="ECO:0000313" key="10">
    <source>
        <dbReference type="Proteomes" id="UP000198619"/>
    </source>
</evidence>
<evidence type="ECO:0000256" key="2">
    <source>
        <dbReference type="ARBA" id="ARBA00022729"/>
    </source>
</evidence>
<keyword evidence="5 6" id="KW-0449">Lipoprotein</keyword>
<evidence type="ECO:0000256" key="8">
    <source>
        <dbReference type="SAM" id="SignalP"/>
    </source>
</evidence>
<organism evidence="9 10">
    <name type="scientific">Clostridium frigidicarnis</name>
    <dbReference type="NCBI Taxonomy" id="84698"/>
    <lineage>
        <taxon>Bacteria</taxon>
        <taxon>Bacillati</taxon>
        <taxon>Bacillota</taxon>
        <taxon>Clostridia</taxon>
        <taxon>Eubacteriales</taxon>
        <taxon>Clostridiaceae</taxon>
        <taxon>Clostridium</taxon>
    </lineage>
</organism>
<dbReference type="SUPFAM" id="SSF53850">
    <property type="entry name" value="Periplasmic binding protein-like II"/>
    <property type="match status" value="1"/>
</dbReference>
<dbReference type="PROSITE" id="PS51257">
    <property type="entry name" value="PROKAR_LIPOPROTEIN"/>
    <property type="match status" value="1"/>
</dbReference>
<dbReference type="OrthoDB" id="9812878at2"/>
<keyword evidence="4" id="KW-0564">Palmitate</keyword>
<evidence type="ECO:0000256" key="3">
    <source>
        <dbReference type="ARBA" id="ARBA00023136"/>
    </source>
</evidence>
<dbReference type="Proteomes" id="UP000198619">
    <property type="component" value="Unassembled WGS sequence"/>
</dbReference>
<dbReference type="PIRSF" id="PIRSF002854">
    <property type="entry name" value="MetQ"/>
    <property type="match status" value="1"/>
</dbReference>
<evidence type="ECO:0000256" key="6">
    <source>
        <dbReference type="PIRNR" id="PIRNR002854"/>
    </source>
</evidence>
<feature type="lipid moiety-binding region" description="S-diacylglycerol cysteine" evidence="7">
    <location>
        <position position="20"/>
    </location>
</feature>